<dbReference type="PANTHER" id="PTHR46383">
    <property type="entry name" value="ASPARTATE AMINOTRANSFERASE"/>
    <property type="match status" value="1"/>
</dbReference>
<dbReference type="RefSeq" id="WP_201023133.1">
    <property type="nucleotide sequence ID" value="NZ_LJRH01000366.1"/>
</dbReference>
<evidence type="ECO:0000256" key="3">
    <source>
        <dbReference type="ARBA" id="ARBA00022576"/>
    </source>
</evidence>
<protein>
    <recommendedName>
        <fullName evidence="6">Aminotransferase</fullName>
        <ecNumber evidence="6">2.6.1.-</ecNumber>
    </recommendedName>
</protein>
<dbReference type="InterPro" id="IPR004839">
    <property type="entry name" value="Aminotransferase_I/II_large"/>
</dbReference>
<evidence type="ECO:0000256" key="2">
    <source>
        <dbReference type="ARBA" id="ARBA00007441"/>
    </source>
</evidence>
<evidence type="ECO:0000256" key="6">
    <source>
        <dbReference type="RuleBase" id="RU000481"/>
    </source>
</evidence>
<comment type="caution">
    <text evidence="8">The sequence shown here is derived from an EMBL/GenBank/DDBJ whole genome shotgun (WGS) entry which is preliminary data.</text>
</comment>
<dbReference type="GO" id="GO:0030170">
    <property type="term" value="F:pyridoxal phosphate binding"/>
    <property type="evidence" value="ECO:0007669"/>
    <property type="project" value="InterPro"/>
</dbReference>
<feature type="domain" description="Aminotransferase class I/classII large" evidence="7">
    <location>
        <begin position="37"/>
        <end position="403"/>
    </location>
</feature>
<dbReference type="InterPro" id="IPR015424">
    <property type="entry name" value="PyrdxlP-dep_Trfase"/>
</dbReference>
<evidence type="ECO:0000256" key="5">
    <source>
        <dbReference type="ARBA" id="ARBA00022898"/>
    </source>
</evidence>
<dbReference type="Pfam" id="PF00155">
    <property type="entry name" value="Aminotran_1_2"/>
    <property type="match status" value="1"/>
</dbReference>
<dbReference type="InterPro" id="IPR004838">
    <property type="entry name" value="NHTrfase_class1_PyrdxlP-BS"/>
</dbReference>
<dbReference type="Gene3D" id="3.40.640.10">
    <property type="entry name" value="Type I PLP-dependent aspartate aminotransferase-like (Major domain)"/>
    <property type="match status" value="1"/>
</dbReference>
<keyword evidence="3 6" id="KW-0032">Aminotransferase</keyword>
<reference evidence="8 9" key="1">
    <citation type="submission" date="2018-08" db="EMBL/GenBank/DDBJ databases">
        <title>Recombination of ecologically and evolutionarily significant loci maintains genetic cohesion in the Pseudomonas syringae species complex.</title>
        <authorList>
            <person name="Dillon M."/>
            <person name="Thakur S."/>
            <person name="Almeida R.N.D."/>
            <person name="Weir B.S."/>
            <person name="Guttman D.S."/>
        </authorList>
    </citation>
    <scope>NUCLEOTIDE SEQUENCE [LARGE SCALE GENOMIC DNA]</scope>
    <source>
        <strain evidence="8 9">ICMP 16926</strain>
    </source>
</reference>
<accession>A0A0P9ZVA4</accession>
<evidence type="ECO:0000313" key="9">
    <source>
        <dbReference type="Proteomes" id="UP000268096"/>
    </source>
</evidence>
<keyword evidence="5" id="KW-0663">Pyridoxal phosphate</keyword>
<evidence type="ECO:0000256" key="1">
    <source>
        <dbReference type="ARBA" id="ARBA00001933"/>
    </source>
</evidence>
<dbReference type="EC" id="2.6.1.-" evidence="6"/>
<evidence type="ECO:0000256" key="4">
    <source>
        <dbReference type="ARBA" id="ARBA00022679"/>
    </source>
</evidence>
<dbReference type="GO" id="GO:0006520">
    <property type="term" value="P:amino acid metabolic process"/>
    <property type="evidence" value="ECO:0007669"/>
    <property type="project" value="InterPro"/>
</dbReference>
<dbReference type="AlphaFoldDB" id="A0A0P9ZVA4"/>
<name>A0A0P9ZVA4_PSESX</name>
<comment type="cofactor">
    <cofactor evidence="1 6">
        <name>pyridoxal 5'-phosphate</name>
        <dbReference type="ChEBI" id="CHEBI:597326"/>
    </cofactor>
</comment>
<proteinExistence type="inferred from homology"/>
<comment type="similarity">
    <text evidence="2 6">Belongs to the class-I pyridoxal-phosphate-dependent aminotransferase family.</text>
</comment>
<dbReference type="PROSITE" id="PS00105">
    <property type="entry name" value="AA_TRANSFER_CLASS_1"/>
    <property type="match status" value="1"/>
</dbReference>
<dbReference type="PANTHER" id="PTHR46383:SF1">
    <property type="entry name" value="ASPARTATE AMINOTRANSFERASE"/>
    <property type="match status" value="1"/>
</dbReference>
<dbReference type="CDD" id="cd00609">
    <property type="entry name" value="AAT_like"/>
    <property type="match status" value="1"/>
</dbReference>
<dbReference type="InterPro" id="IPR050596">
    <property type="entry name" value="AspAT/PAT-like"/>
</dbReference>
<evidence type="ECO:0000259" key="7">
    <source>
        <dbReference type="Pfam" id="PF00155"/>
    </source>
</evidence>
<sequence length="410" mass="44980">MSSSLKEMPVNSIVQAMGIYASKAISKKAKEDPSIADLSFGEPVFGPPDYAINDIKHRNLSYETFLDSAKRYEGSMGSLGLRQAVSDWYRQRYGLEVDPHTEVMITHGGVEAITLAMLAVTGEGDTIALADPSYMLYSRTIQLLSRQVAQASRAAGGNEVANLLATQSIDKAKAFIINSPENPSGYVLSAEDWKALAQFSTRNKTWIIHDEVYDTMTSGRSHTPAFGIEGLRSNTITINSFSKKFGLPGLRIGWMVAPQAVIELAKKIHDYMYLGVNIQYQAIAETLLRHPARDTWLTSSSQMVASRAETSRARLTSEFGFTWNREPYGAMFLFPNISGLYRSLPSSYKTLGVTEGEAVAAFLLNERKVAVVPGHVYGNEGDSSVRMVLCTTDSVFNTALERLTSTPLGV</sequence>
<keyword evidence="4 6" id="KW-0808">Transferase</keyword>
<dbReference type="InterPro" id="IPR015421">
    <property type="entry name" value="PyrdxlP-dep_Trfase_major"/>
</dbReference>
<organism evidence="8 9">
    <name type="scientific">Pseudomonas syringae pv. solidagae</name>
    <dbReference type="NCBI Taxonomy" id="264458"/>
    <lineage>
        <taxon>Bacteria</taxon>
        <taxon>Pseudomonadati</taxon>
        <taxon>Pseudomonadota</taxon>
        <taxon>Gammaproteobacteria</taxon>
        <taxon>Pseudomonadales</taxon>
        <taxon>Pseudomonadaceae</taxon>
        <taxon>Pseudomonas</taxon>
        <taxon>Pseudomonas syringae</taxon>
    </lineage>
</organism>
<dbReference type="Proteomes" id="UP000268096">
    <property type="component" value="Unassembled WGS sequence"/>
</dbReference>
<gene>
    <name evidence="8" type="ORF">ALP48_00537</name>
</gene>
<evidence type="ECO:0000313" key="8">
    <source>
        <dbReference type="EMBL" id="RMT38811.1"/>
    </source>
</evidence>
<dbReference type="SUPFAM" id="SSF53383">
    <property type="entry name" value="PLP-dependent transferases"/>
    <property type="match status" value="1"/>
</dbReference>
<dbReference type="GO" id="GO:0008483">
    <property type="term" value="F:transaminase activity"/>
    <property type="evidence" value="ECO:0007669"/>
    <property type="project" value="UniProtKB-KW"/>
</dbReference>
<dbReference type="EMBL" id="RBTH01000384">
    <property type="protein sequence ID" value="RMT38811.1"/>
    <property type="molecule type" value="Genomic_DNA"/>
</dbReference>